<sequence length="275" mass="31237">MLDNISDKQLKWGYWWVLHRAAMHRLVVVILSLFAFVFCGYALWQITDWLANRQAEEEAMRQLVNQNINIEEYRRTNSPSAPEVHTVTAVPAANGLYDLIAEVKNPNIKWAITDSTFTFTAEGQIVQGSAYFLPLEEKYLVKLGVALRTRPQQLTLTFDNINWKRIRDLTKLTVPTFNITDQQIEQVTPAEATSPTATKLTFNLENSSPDSFWQVGLTAILSRSGSIQAVGQQVIANVESKTTRQVEFYWPESVIVADNLIIKPEVNVLDPRVLK</sequence>
<evidence type="ECO:0000313" key="3">
    <source>
        <dbReference type="Proteomes" id="UP000178936"/>
    </source>
</evidence>
<gene>
    <name evidence="2" type="ORF">A2226_01585</name>
</gene>
<keyword evidence="1" id="KW-1133">Transmembrane helix</keyword>
<dbReference type="AlphaFoldDB" id="A0A1G2Q1N0"/>
<dbReference type="EMBL" id="MHTB01000046">
    <property type="protein sequence ID" value="OHA54483.1"/>
    <property type="molecule type" value="Genomic_DNA"/>
</dbReference>
<name>A0A1G2Q1N0_9BACT</name>
<proteinExistence type="predicted"/>
<reference evidence="2 3" key="1">
    <citation type="journal article" date="2016" name="Nat. Commun.">
        <title>Thousands of microbial genomes shed light on interconnected biogeochemical processes in an aquifer system.</title>
        <authorList>
            <person name="Anantharaman K."/>
            <person name="Brown C.T."/>
            <person name="Hug L.A."/>
            <person name="Sharon I."/>
            <person name="Castelle C.J."/>
            <person name="Probst A.J."/>
            <person name="Thomas B.C."/>
            <person name="Singh A."/>
            <person name="Wilkins M.J."/>
            <person name="Karaoz U."/>
            <person name="Brodie E.L."/>
            <person name="Williams K.H."/>
            <person name="Hubbard S.S."/>
            <person name="Banfield J.F."/>
        </authorList>
    </citation>
    <scope>NUCLEOTIDE SEQUENCE [LARGE SCALE GENOMIC DNA]</scope>
</reference>
<evidence type="ECO:0000256" key="1">
    <source>
        <dbReference type="SAM" id="Phobius"/>
    </source>
</evidence>
<protein>
    <submittedName>
        <fullName evidence="2">Uncharacterized protein</fullName>
    </submittedName>
</protein>
<comment type="caution">
    <text evidence="2">The sequence shown here is derived from an EMBL/GenBank/DDBJ whole genome shotgun (WGS) entry which is preliminary data.</text>
</comment>
<evidence type="ECO:0000313" key="2">
    <source>
        <dbReference type="EMBL" id="OHA54483.1"/>
    </source>
</evidence>
<dbReference type="Proteomes" id="UP000178936">
    <property type="component" value="Unassembled WGS sequence"/>
</dbReference>
<accession>A0A1G2Q1N0</accession>
<keyword evidence="1" id="KW-0812">Transmembrane</keyword>
<feature type="transmembrane region" description="Helical" evidence="1">
    <location>
        <begin position="22"/>
        <end position="44"/>
    </location>
</feature>
<keyword evidence="1" id="KW-0472">Membrane</keyword>
<organism evidence="2 3">
    <name type="scientific">Candidatus Veblenbacteria bacterium RIFOXYA2_FULL_43_9</name>
    <dbReference type="NCBI Taxonomy" id="1802425"/>
    <lineage>
        <taxon>Bacteria</taxon>
        <taxon>Candidatus Vebleniibacteriota</taxon>
    </lineage>
</organism>